<gene>
    <name evidence="4" type="ORF">D3878_20355</name>
</gene>
<proteinExistence type="inferred from homology"/>
<dbReference type="AlphaFoldDB" id="A0A3A3G569"/>
<dbReference type="SUPFAM" id="SSF51735">
    <property type="entry name" value="NAD(P)-binding Rossmann-fold domains"/>
    <property type="match status" value="1"/>
</dbReference>
<dbReference type="InterPro" id="IPR020904">
    <property type="entry name" value="Sc_DH/Rdtase_CS"/>
</dbReference>
<dbReference type="InterPro" id="IPR057326">
    <property type="entry name" value="KR_dom"/>
</dbReference>
<dbReference type="PANTHER" id="PTHR42760">
    <property type="entry name" value="SHORT-CHAIN DEHYDROGENASES/REDUCTASES FAMILY MEMBER"/>
    <property type="match status" value="1"/>
</dbReference>
<evidence type="ECO:0000256" key="1">
    <source>
        <dbReference type="ARBA" id="ARBA00006484"/>
    </source>
</evidence>
<dbReference type="InterPro" id="IPR002347">
    <property type="entry name" value="SDR_fam"/>
</dbReference>
<dbReference type="GO" id="GO:0016616">
    <property type="term" value="F:oxidoreductase activity, acting on the CH-OH group of donors, NAD or NADP as acceptor"/>
    <property type="evidence" value="ECO:0007669"/>
    <property type="project" value="TreeGrafter"/>
</dbReference>
<evidence type="ECO:0000313" key="4">
    <source>
        <dbReference type="EMBL" id="RJG03653.1"/>
    </source>
</evidence>
<organism evidence="4 5">
    <name type="scientific">Noviherbaspirillum sedimenti</name>
    <dbReference type="NCBI Taxonomy" id="2320865"/>
    <lineage>
        <taxon>Bacteria</taxon>
        <taxon>Pseudomonadati</taxon>
        <taxon>Pseudomonadota</taxon>
        <taxon>Betaproteobacteria</taxon>
        <taxon>Burkholderiales</taxon>
        <taxon>Oxalobacteraceae</taxon>
        <taxon>Noviherbaspirillum</taxon>
    </lineage>
</organism>
<dbReference type="EMBL" id="QYUQ01000002">
    <property type="protein sequence ID" value="RJG03653.1"/>
    <property type="molecule type" value="Genomic_DNA"/>
</dbReference>
<dbReference type="Proteomes" id="UP000266327">
    <property type="component" value="Unassembled WGS sequence"/>
</dbReference>
<reference evidence="5" key="1">
    <citation type="submission" date="2018-09" db="EMBL/GenBank/DDBJ databases">
        <authorList>
            <person name="Zhu H."/>
        </authorList>
    </citation>
    <scope>NUCLEOTIDE SEQUENCE [LARGE SCALE GENOMIC DNA]</scope>
    <source>
        <strain evidence="5">K1S02-23</strain>
    </source>
</reference>
<dbReference type="PRINTS" id="PR00081">
    <property type="entry name" value="GDHRDH"/>
</dbReference>
<comment type="similarity">
    <text evidence="1">Belongs to the short-chain dehydrogenases/reductases (SDR) family.</text>
</comment>
<dbReference type="PRINTS" id="PR00080">
    <property type="entry name" value="SDRFAMILY"/>
</dbReference>
<sequence length="254" mass="26927">MRHNKKIALVTGGSGGIGAAIVDRYLAEGAAVAIVDYNQELGQQQARRLSEKGGRVHFVAADVADFDACANACREIEQVLGPVDILVNNAGISPKHDGRPMPIHMMDPKEWLQVVGVNLNGAFNFSRLVTGGMIERKYGRIVSMSSVAGKAYLGDIVAAHYSTTKAALIGFTRHLAGELGPYGITVNALAPGRIATPLVRTVSEEANLGVINDTPLRRLGEPSEVADVCCYLTSPDANFVTGQVIDVAGGWLMT</sequence>
<dbReference type="OrthoDB" id="8888385at2"/>
<dbReference type="PANTHER" id="PTHR42760:SF133">
    <property type="entry name" value="3-OXOACYL-[ACYL-CARRIER-PROTEIN] REDUCTASE"/>
    <property type="match status" value="1"/>
</dbReference>
<dbReference type="PROSITE" id="PS00061">
    <property type="entry name" value="ADH_SHORT"/>
    <property type="match status" value="1"/>
</dbReference>
<evidence type="ECO:0000256" key="2">
    <source>
        <dbReference type="ARBA" id="ARBA00023002"/>
    </source>
</evidence>
<evidence type="ECO:0000259" key="3">
    <source>
        <dbReference type="SMART" id="SM00822"/>
    </source>
</evidence>
<feature type="domain" description="Ketoreductase" evidence="3">
    <location>
        <begin position="6"/>
        <end position="192"/>
    </location>
</feature>
<dbReference type="RefSeq" id="WP_119787142.1">
    <property type="nucleotide sequence ID" value="NZ_QYUQ01000002.1"/>
</dbReference>
<dbReference type="Gene3D" id="3.40.50.720">
    <property type="entry name" value="NAD(P)-binding Rossmann-like Domain"/>
    <property type="match status" value="1"/>
</dbReference>
<evidence type="ECO:0000313" key="5">
    <source>
        <dbReference type="Proteomes" id="UP000266327"/>
    </source>
</evidence>
<keyword evidence="5" id="KW-1185">Reference proteome</keyword>
<name>A0A3A3G569_9BURK</name>
<dbReference type="SMART" id="SM00822">
    <property type="entry name" value="PKS_KR"/>
    <property type="match status" value="1"/>
</dbReference>
<dbReference type="NCBIfam" id="NF009466">
    <property type="entry name" value="PRK12826.1-2"/>
    <property type="match status" value="1"/>
</dbReference>
<dbReference type="FunFam" id="3.40.50.720:FF:000173">
    <property type="entry name" value="3-oxoacyl-[acyl-carrier protein] reductase"/>
    <property type="match status" value="1"/>
</dbReference>
<accession>A0A3A3G569</accession>
<comment type="caution">
    <text evidence="4">The sequence shown here is derived from an EMBL/GenBank/DDBJ whole genome shotgun (WGS) entry which is preliminary data.</text>
</comment>
<dbReference type="Pfam" id="PF13561">
    <property type="entry name" value="adh_short_C2"/>
    <property type="match status" value="1"/>
</dbReference>
<keyword evidence="2" id="KW-0560">Oxidoreductase</keyword>
<dbReference type="InterPro" id="IPR036291">
    <property type="entry name" value="NAD(P)-bd_dom_sf"/>
</dbReference>
<protein>
    <submittedName>
        <fullName evidence="4">SDR family oxidoreductase</fullName>
    </submittedName>
</protein>